<evidence type="ECO:0000313" key="12">
    <source>
        <dbReference type="Proteomes" id="UP000242525"/>
    </source>
</evidence>
<dbReference type="PANTHER" id="PTHR43029">
    <property type="entry name" value="AMMONIUM TRANSPORTER MEP2"/>
    <property type="match status" value="1"/>
</dbReference>
<feature type="transmembrane region" description="Helical" evidence="8">
    <location>
        <begin position="25"/>
        <end position="47"/>
    </location>
</feature>
<evidence type="ECO:0000256" key="5">
    <source>
        <dbReference type="ARBA" id="ARBA00022989"/>
    </source>
</evidence>
<feature type="transmembrane region" description="Helical" evidence="8">
    <location>
        <begin position="271"/>
        <end position="289"/>
    </location>
</feature>
<dbReference type="GO" id="GO:0005886">
    <property type="term" value="C:plasma membrane"/>
    <property type="evidence" value="ECO:0007669"/>
    <property type="project" value="UniProtKB-SubCell"/>
</dbReference>
<feature type="region of interest" description="Disordered" evidence="9">
    <location>
        <begin position="602"/>
        <end position="636"/>
    </location>
</feature>
<feature type="transmembrane region" description="Helical" evidence="8">
    <location>
        <begin position="326"/>
        <end position="352"/>
    </location>
</feature>
<keyword evidence="4 8" id="KW-0812">Transmembrane</keyword>
<evidence type="ECO:0000256" key="6">
    <source>
        <dbReference type="ARBA" id="ARBA00023136"/>
    </source>
</evidence>
<evidence type="ECO:0000256" key="4">
    <source>
        <dbReference type="ARBA" id="ARBA00022692"/>
    </source>
</evidence>
<dbReference type="InterPro" id="IPR029020">
    <property type="entry name" value="Ammonium/urea_transptr"/>
</dbReference>
<protein>
    <recommendedName>
        <fullName evidence="8">Ammonium transporter</fullName>
    </recommendedName>
</protein>
<feature type="transmembrane region" description="Helical" evidence="8">
    <location>
        <begin position="176"/>
        <end position="197"/>
    </location>
</feature>
<feature type="transmembrane region" description="Helical" evidence="8">
    <location>
        <begin position="209"/>
        <end position="228"/>
    </location>
</feature>
<reference evidence="11" key="1">
    <citation type="submission" date="2014-03" db="EMBL/GenBank/DDBJ databases">
        <authorList>
            <person name="Casaregola S."/>
        </authorList>
    </citation>
    <scope>NUCLEOTIDE SEQUENCE [LARGE SCALE GENOMIC DNA]</scope>
    <source>
        <strain evidence="11">CLIB 918</strain>
    </source>
</reference>
<accession>A0A0J9XAI2</accession>
<keyword evidence="3 8" id="KW-0813">Transport</keyword>
<proteinExistence type="inferred from homology"/>
<feature type="transmembrane region" description="Helical" evidence="8">
    <location>
        <begin position="240"/>
        <end position="259"/>
    </location>
</feature>
<dbReference type="Gene3D" id="1.10.3430.10">
    <property type="entry name" value="Ammonium transporter AmtB like domains"/>
    <property type="match status" value="1"/>
</dbReference>
<sequence length="636" mass="69174">MSFIERVVQTGTSSDTMTASELANIAFLAWSSFSIFLMIQGAGLFYSGLSKRKSALTQAALSLVVTAVVQIQWFVWGYSLSFARNASKFIGTLQFAGLYNLTRDYNSVPELGSAVFQSMLACLTAALLVGSIADRARIVPLVVFIFIWSTVVYDPIACWTWNRNGWGSTMGYLDYAGGTPIHMCAGMTALAYSFMVGKKYEEPDLHRPHSTMFVVIGTCLLWVGWFGFNSGANLVATPRAVQALLNTQIAAAVGGFAWVGLDFRMGGKWSIVGFCSGVISGLVSITPAAGFVPSWSAPVFGLLGGLLCNTGTKIKYYLKIDDSLDVFAVHGVGAMVGNILTALFASVAIAGPNGPEDAPFKGGWLDHHYIQLGYQLAVSLAAAGYSFVVSVLILYIIRYIPGLHLRITPEDEELGIDLAEHDEYAFDYVELYPDLPLDEEILGADKRGPAAQDSFVHDGEIPLHDLNKGGESANDNNALNPMYLHHSALQPGYHSAGEQYSSDKEMNYHQYLSSHETSKNNTTTPSTSTQHQFYGRPGSARSIRSPGPHDAVNYSHPPHQPRHHENTNNDDDTNANNNNNNNNYSHAVATSACEEEAGPAYRRNHRLTQPTHPQTFLDGLTRTRSLDSNVSPTAAI</sequence>
<evidence type="ECO:0000256" key="8">
    <source>
        <dbReference type="RuleBase" id="RU362002"/>
    </source>
</evidence>
<dbReference type="Pfam" id="PF00909">
    <property type="entry name" value="Ammonium_transp"/>
    <property type="match status" value="1"/>
</dbReference>
<evidence type="ECO:0000313" key="11">
    <source>
        <dbReference type="EMBL" id="CDO54487.1"/>
    </source>
</evidence>
<keyword evidence="6 8" id="KW-0472">Membrane</keyword>
<dbReference type="OrthoDB" id="534912at2759"/>
<dbReference type="NCBIfam" id="TIGR00836">
    <property type="entry name" value="amt"/>
    <property type="match status" value="1"/>
</dbReference>
<feature type="transmembrane region" description="Helical" evidence="8">
    <location>
        <begin position="111"/>
        <end position="131"/>
    </location>
</feature>
<evidence type="ECO:0000256" key="3">
    <source>
        <dbReference type="ARBA" id="ARBA00022448"/>
    </source>
</evidence>
<feature type="transmembrane region" description="Helical" evidence="8">
    <location>
        <begin position="138"/>
        <end position="156"/>
    </location>
</feature>
<dbReference type="EMBL" id="CCBN010000007">
    <property type="protein sequence ID" value="CDO54487.1"/>
    <property type="molecule type" value="Genomic_DNA"/>
</dbReference>
<keyword evidence="5 8" id="KW-1133">Transmembrane helix</keyword>
<feature type="compositionally biased region" description="Low complexity" evidence="9">
    <location>
        <begin position="574"/>
        <end position="583"/>
    </location>
</feature>
<dbReference type="GO" id="GO:0008519">
    <property type="term" value="F:ammonium channel activity"/>
    <property type="evidence" value="ECO:0007669"/>
    <property type="project" value="InterPro"/>
</dbReference>
<dbReference type="Proteomes" id="UP000242525">
    <property type="component" value="Unassembled WGS sequence"/>
</dbReference>
<comment type="similarity">
    <text evidence="2 8">Belongs to the ammonia transporter channel (TC 1.A.11.2) family.</text>
</comment>
<dbReference type="AlphaFoldDB" id="A0A0J9XAI2"/>
<name>A0A0J9XAI2_GEOCN</name>
<feature type="compositionally biased region" description="Low complexity" evidence="9">
    <location>
        <begin position="519"/>
        <end position="529"/>
    </location>
</feature>
<comment type="subcellular location">
    <subcellularLocation>
        <location evidence="8">Cell membrane</location>
        <topology evidence="8">Multi-pass membrane protein</topology>
    </subcellularLocation>
    <subcellularLocation>
        <location evidence="1">Membrane</location>
        <topology evidence="1">Multi-pass membrane protein</topology>
    </subcellularLocation>
</comment>
<feature type="compositionally biased region" description="Polar residues" evidence="9">
    <location>
        <begin position="622"/>
        <end position="636"/>
    </location>
</feature>
<dbReference type="InterPro" id="IPR024041">
    <property type="entry name" value="NH4_transpt_AmtB-like_dom"/>
</dbReference>
<evidence type="ECO:0000256" key="2">
    <source>
        <dbReference type="ARBA" id="ARBA00005887"/>
    </source>
</evidence>
<evidence type="ECO:0000256" key="1">
    <source>
        <dbReference type="ARBA" id="ARBA00004141"/>
    </source>
</evidence>
<evidence type="ECO:0000256" key="7">
    <source>
        <dbReference type="ARBA" id="ARBA00023177"/>
    </source>
</evidence>
<evidence type="ECO:0000256" key="9">
    <source>
        <dbReference type="SAM" id="MobiDB-lite"/>
    </source>
</evidence>
<feature type="transmembrane region" description="Helical" evidence="8">
    <location>
        <begin position="59"/>
        <end position="79"/>
    </location>
</feature>
<keyword evidence="12" id="KW-1185">Reference proteome</keyword>
<dbReference type="PANTHER" id="PTHR43029:SF10">
    <property type="entry name" value="AMMONIUM TRANSPORTER MEP2"/>
    <property type="match status" value="1"/>
</dbReference>
<evidence type="ECO:0000259" key="10">
    <source>
        <dbReference type="Pfam" id="PF00909"/>
    </source>
</evidence>
<dbReference type="SUPFAM" id="SSF111352">
    <property type="entry name" value="Ammonium transporter"/>
    <property type="match status" value="1"/>
</dbReference>
<keyword evidence="7 8" id="KW-0924">Ammonia transport</keyword>
<feature type="domain" description="Ammonium transporter AmtB-like" evidence="10">
    <location>
        <begin position="26"/>
        <end position="425"/>
    </location>
</feature>
<feature type="region of interest" description="Disordered" evidence="9">
    <location>
        <begin position="512"/>
        <end position="585"/>
    </location>
</feature>
<gene>
    <name evidence="11" type="ORF">BN980_GECA07s05499g</name>
</gene>
<feature type="transmembrane region" description="Helical" evidence="8">
    <location>
        <begin position="372"/>
        <end position="397"/>
    </location>
</feature>
<dbReference type="InterPro" id="IPR001905">
    <property type="entry name" value="Ammonium_transpt"/>
</dbReference>
<organism evidence="11 12">
    <name type="scientific">Geotrichum candidum</name>
    <name type="common">Oospora lactis</name>
    <name type="synonym">Dipodascus geotrichum</name>
    <dbReference type="NCBI Taxonomy" id="1173061"/>
    <lineage>
        <taxon>Eukaryota</taxon>
        <taxon>Fungi</taxon>
        <taxon>Dikarya</taxon>
        <taxon>Ascomycota</taxon>
        <taxon>Saccharomycotina</taxon>
        <taxon>Dipodascomycetes</taxon>
        <taxon>Dipodascales</taxon>
        <taxon>Dipodascaceae</taxon>
        <taxon>Geotrichum</taxon>
    </lineage>
</organism>
<comment type="caution">
    <text evidence="11">The sequence shown here is derived from an EMBL/GenBank/DDBJ whole genome shotgun (WGS) entry which is preliminary data.</text>
</comment>